<evidence type="ECO:0000313" key="2">
    <source>
        <dbReference type="EMBL" id="HIU43647.1"/>
    </source>
</evidence>
<reference evidence="2" key="2">
    <citation type="journal article" date="2021" name="PeerJ">
        <title>Extensive microbial diversity within the chicken gut microbiome revealed by metagenomics and culture.</title>
        <authorList>
            <person name="Gilroy R."/>
            <person name="Ravi A."/>
            <person name="Getino M."/>
            <person name="Pursley I."/>
            <person name="Horton D.L."/>
            <person name="Alikhan N.F."/>
            <person name="Baker D."/>
            <person name="Gharbi K."/>
            <person name="Hall N."/>
            <person name="Watson M."/>
            <person name="Adriaenssens E.M."/>
            <person name="Foster-Nyarko E."/>
            <person name="Jarju S."/>
            <person name="Secka A."/>
            <person name="Antonio M."/>
            <person name="Oren A."/>
            <person name="Chaudhuri R.R."/>
            <person name="La Ragione R."/>
            <person name="Hildebrand F."/>
            <person name="Pallen M.J."/>
        </authorList>
    </citation>
    <scope>NUCLEOTIDE SEQUENCE</scope>
    <source>
        <strain evidence="2">CHK191-8634</strain>
    </source>
</reference>
<comment type="caution">
    <text evidence="2">The sequence shown here is derived from an EMBL/GenBank/DDBJ whole genome shotgun (WGS) entry which is preliminary data.</text>
</comment>
<protein>
    <submittedName>
        <fullName evidence="2">Uncharacterized protein</fullName>
    </submittedName>
</protein>
<evidence type="ECO:0000256" key="1">
    <source>
        <dbReference type="SAM" id="Phobius"/>
    </source>
</evidence>
<feature type="transmembrane region" description="Helical" evidence="1">
    <location>
        <begin position="163"/>
        <end position="184"/>
    </location>
</feature>
<name>A0A9D1LLN2_9CLOT</name>
<keyword evidence="1" id="KW-1133">Transmembrane helix</keyword>
<sequence>MSQQTTPTLPRELSAELLSETFLLAMMNENLNQARHAENERMMFVTLFAALVGGMLAVASEVGNDFFSTIIILLLFVLNTVCSCLTRRWNSVFKTHWSLARRIGCYLADRDQGLPDDQNAPAFSMYEGETFWKNYGPRINRFFCFDNHAIHPEQKHYIHTAGLFSLFNGCVYILLGLSLIYVHWDWITHLI</sequence>
<organism evidence="2 3">
    <name type="scientific">Candidatus Ventrousia excrementavium</name>
    <dbReference type="NCBI Taxonomy" id="2840961"/>
    <lineage>
        <taxon>Bacteria</taxon>
        <taxon>Bacillati</taxon>
        <taxon>Bacillota</taxon>
        <taxon>Clostridia</taxon>
        <taxon>Eubacteriales</taxon>
        <taxon>Clostridiaceae</taxon>
        <taxon>Clostridiaceae incertae sedis</taxon>
        <taxon>Candidatus Ventrousia</taxon>
    </lineage>
</organism>
<dbReference type="EMBL" id="DVMR01000042">
    <property type="protein sequence ID" value="HIU43647.1"/>
    <property type="molecule type" value="Genomic_DNA"/>
</dbReference>
<keyword evidence="1" id="KW-0812">Transmembrane</keyword>
<evidence type="ECO:0000313" key="3">
    <source>
        <dbReference type="Proteomes" id="UP000824073"/>
    </source>
</evidence>
<feature type="transmembrane region" description="Helical" evidence="1">
    <location>
        <begin position="42"/>
        <end position="60"/>
    </location>
</feature>
<gene>
    <name evidence="2" type="ORF">IAB67_05035</name>
</gene>
<dbReference type="Proteomes" id="UP000824073">
    <property type="component" value="Unassembled WGS sequence"/>
</dbReference>
<dbReference type="AlphaFoldDB" id="A0A9D1LLN2"/>
<feature type="transmembrane region" description="Helical" evidence="1">
    <location>
        <begin position="66"/>
        <end position="86"/>
    </location>
</feature>
<proteinExistence type="predicted"/>
<accession>A0A9D1LLN2</accession>
<keyword evidence="1" id="KW-0472">Membrane</keyword>
<reference evidence="2" key="1">
    <citation type="submission" date="2020-10" db="EMBL/GenBank/DDBJ databases">
        <authorList>
            <person name="Gilroy R."/>
        </authorList>
    </citation>
    <scope>NUCLEOTIDE SEQUENCE</scope>
    <source>
        <strain evidence="2">CHK191-8634</strain>
    </source>
</reference>